<reference evidence="2 3" key="1">
    <citation type="submission" date="2015-08" db="EMBL/GenBank/DDBJ databases">
        <title>Next Generation Sequencing and Analysis of the Genome of Puccinia sorghi L Schw, the Causal Agent of Maize Common Rust.</title>
        <authorList>
            <person name="Rochi L."/>
            <person name="Burguener G."/>
            <person name="Darino M."/>
            <person name="Turjanski A."/>
            <person name="Kreff E."/>
            <person name="Dieguez M.J."/>
            <person name="Sacco F."/>
        </authorList>
    </citation>
    <scope>NUCLEOTIDE SEQUENCE [LARGE SCALE GENOMIC DNA]</scope>
    <source>
        <strain evidence="2 3">RO10H11247</strain>
    </source>
</reference>
<dbReference type="Proteomes" id="UP000037035">
    <property type="component" value="Unassembled WGS sequence"/>
</dbReference>
<dbReference type="InterPro" id="IPR043502">
    <property type="entry name" value="DNA/RNA_pol_sf"/>
</dbReference>
<name>A0A0L6VVM2_9BASI</name>
<organism evidence="2 3">
    <name type="scientific">Puccinia sorghi</name>
    <dbReference type="NCBI Taxonomy" id="27349"/>
    <lineage>
        <taxon>Eukaryota</taxon>
        <taxon>Fungi</taxon>
        <taxon>Dikarya</taxon>
        <taxon>Basidiomycota</taxon>
        <taxon>Pucciniomycotina</taxon>
        <taxon>Pucciniomycetes</taxon>
        <taxon>Pucciniales</taxon>
        <taxon>Pucciniaceae</taxon>
        <taxon>Puccinia</taxon>
    </lineage>
</organism>
<dbReference type="Pfam" id="PF07727">
    <property type="entry name" value="RVT_2"/>
    <property type="match status" value="1"/>
</dbReference>
<proteinExistence type="predicted"/>
<feature type="non-terminal residue" evidence="2">
    <location>
        <position position="1"/>
    </location>
</feature>
<comment type="caution">
    <text evidence="2">The sequence shown here is derived from an EMBL/GenBank/DDBJ whole genome shotgun (WGS) entry which is preliminary data.</text>
</comment>
<feature type="domain" description="Reverse transcriptase Ty1/copia-type" evidence="1">
    <location>
        <begin position="2"/>
        <end position="93"/>
    </location>
</feature>
<dbReference type="VEuPathDB" id="FungiDB:VP01_1049g5"/>
<evidence type="ECO:0000259" key="1">
    <source>
        <dbReference type="Pfam" id="PF07727"/>
    </source>
</evidence>
<evidence type="ECO:0000313" key="3">
    <source>
        <dbReference type="Proteomes" id="UP000037035"/>
    </source>
</evidence>
<sequence length="331" mass="37700">FDVETGFLYAPLKEELYIKTPEGSNQKTPFLCLEKSLYRLKQAPANWYETLTSWFNEIDFHHSSSAPCLYIHHNKNSIIFFHFDDSIVVDHTLTQDKLIQKGINLLGLHYYKPFNTPLSVGVQLEKATKDKKKDFKNLNINYRTFTGILNYLSCQTQPDLAPAVSIPSSFNNEPGIHHWKQVVHCWNPEDFSDSLQNYTDTTWANDLETCLSCSGSICLWKSCPTVFNKINGSGILLKNYGKKIQPTLFHIDKKGSLDKIQHFGSNLKTKHSDIKMKWLRDLKVNNEISVVLIPSEDMIADSLTKSSNAESLNCLKDFCFLVHYSSSCAGG</sequence>
<dbReference type="SUPFAM" id="SSF56672">
    <property type="entry name" value="DNA/RNA polymerases"/>
    <property type="match status" value="1"/>
</dbReference>
<dbReference type="InterPro" id="IPR013103">
    <property type="entry name" value="RVT_2"/>
</dbReference>
<gene>
    <name evidence="2" type="ORF">VP01_1049g5</name>
</gene>
<keyword evidence="3" id="KW-1185">Reference proteome</keyword>
<accession>A0A0L6VVM2</accession>
<evidence type="ECO:0000313" key="2">
    <source>
        <dbReference type="EMBL" id="KNZ64270.1"/>
    </source>
</evidence>
<dbReference type="EMBL" id="LAVV01000554">
    <property type="protein sequence ID" value="KNZ64270.1"/>
    <property type="molecule type" value="Genomic_DNA"/>
</dbReference>
<dbReference type="OrthoDB" id="1645289at2759"/>
<protein>
    <recommendedName>
        <fullName evidence="1">Reverse transcriptase Ty1/copia-type domain-containing protein</fullName>
    </recommendedName>
</protein>
<dbReference type="AlphaFoldDB" id="A0A0L6VVM2"/>